<keyword evidence="3" id="KW-1185">Reference proteome</keyword>
<gene>
    <name evidence="2" type="ORF">F927_01859</name>
</gene>
<evidence type="ECO:0000313" key="3">
    <source>
        <dbReference type="Proteomes" id="UP000017667"/>
    </source>
</evidence>
<dbReference type="AlphaFoldDB" id="N9GKP2"/>
<sequence length="36" mass="4083">MKKSQIKWFIGLWLVGFLGLAIIAGLFKALLMLAYQ</sequence>
<keyword evidence="1" id="KW-0812">Transmembrane</keyword>
<evidence type="ECO:0000256" key="1">
    <source>
        <dbReference type="SAM" id="Phobius"/>
    </source>
</evidence>
<proteinExistence type="predicted"/>
<comment type="caution">
    <text evidence="2">The sequence shown here is derived from an EMBL/GenBank/DDBJ whole genome shotgun (WGS) entry which is preliminary data.</text>
</comment>
<organism evidence="2 3">
    <name type="scientific">Acinetobacter haemolyticus CIP 64.3 = MTCC 9819</name>
    <dbReference type="NCBI Taxonomy" id="1217659"/>
    <lineage>
        <taxon>Bacteria</taxon>
        <taxon>Pseudomonadati</taxon>
        <taxon>Pseudomonadota</taxon>
        <taxon>Gammaproteobacteria</taxon>
        <taxon>Moraxellales</taxon>
        <taxon>Moraxellaceae</taxon>
        <taxon>Acinetobacter</taxon>
    </lineage>
</organism>
<dbReference type="Proteomes" id="UP000017667">
    <property type="component" value="Unassembled WGS sequence"/>
</dbReference>
<reference evidence="2 3" key="1">
    <citation type="submission" date="2013-02" db="EMBL/GenBank/DDBJ databases">
        <title>The Genome Sequence of Acinetobacter haemolyticus CIP 64.3.</title>
        <authorList>
            <consortium name="The Broad Institute Genome Sequencing Platform"/>
            <consortium name="The Broad Institute Genome Sequencing Center for Infectious Disease"/>
            <person name="Cerqueira G."/>
            <person name="Feldgarden M."/>
            <person name="Courvalin P."/>
            <person name="Perichon B."/>
            <person name="Grillot-Courvalin C."/>
            <person name="Clermont D."/>
            <person name="Rocha E."/>
            <person name="Yoon E.-J."/>
            <person name="Nemec A."/>
            <person name="Walker B."/>
            <person name="Young S.K."/>
            <person name="Zeng Q."/>
            <person name="Gargeya S."/>
            <person name="Fitzgerald M."/>
            <person name="Haas B."/>
            <person name="Abouelleil A."/>
            <person name="Alvarado L."/>
            <person name="Arachchi H.M."/>
            <person name="Berlin A.M."/>
            <person name="Chapman S.B."/>
            <person name="Dewar J."/>
            <person name="Goldberg J."/>
            <person name="Griggs A."/>
            <person name="Gujja S."/>
            <person name="Hansen M."/>
            <person name="Howarth C."/>
            <person name="Imamovic A."/>
            <person name="Larimer J."/>
            <person name="McCowan C."/>
            <person name="Murphy C."/>
            <person name="Neiman D."/>
            <person name="Pearson M."/>
            <person name="Priest M."/>
            <person name="Roberts A."/>
            <person name="Saif S."/>
            <person name="Shea T."/>
            <person name="Sisk P."/>
            <person name="Sykes S."/>
            <person name="Wortman J."/>
            <person name="Nusbaum C."/>
            <person name="Birren B."/>
        </authorList>
    </citation>
    <scope>NUCLEOTIDE SEQUENCE [LARGE SCALE GENOMIC DNA]</scope>
    <source>
        <strain evidence="2 3">CIP 64.3</strain>
    </source>
</reference>
<dbReference type="HOGENOM" id="CLU_217793_1_0_6"/>
<feature type="transmembrane region" description="Helical" evidence="1">
    <location>
        <begin position="12"/>
        <end position="35"/>
    </location>
</feature>
<name>N9GKP2_ACIHA</name>
<evidence type="ECO:0008006" key="4">
    <source>
        <dbReference type="Google" id="ProtNLM"/>
    </source>
</evidence>
<accession>N9GKP2</accession>
<keyword evidence="1" id="KW-0472">Membrane</keyword>
<protein>
    <recommendedName>
        <fullName evidence="4">DUF2474 domain-containing protein</fullName>
    </recommendedName>
</protein>
<evidence type="ECO:0000313" key="2">
    <source>
        <dbReference type="EMBL" id="ENW17786.1"/>
    </source>
</evidence>
<keyword evidence="1" id="KW-1133">Transmembrane helix</keyword>
<dbReference type="EMBL" id="APQQ01000021">
    <property type="protein sequence ID" value="ENW17786.1"/>
    <property type="molecule type" value="Genomic_DNA"/>
</dbReference>